<gene>
    <name evidence="2" type="ORF">E2C01_092448</name>
</gene>
<dbReference type="Proteomes" id="UP000324222">
    <property type="component" value="Unassembled WGS sequence"/>
</dbReference>
<protein>
    <submittedName>
        <fullName evidence="2">Uncharacterized protein</fullName>
    </submittedName>
</protein>
<keyword evidence="3" id="KW-1185">Reference proteome</keyword>
<evidence type="ECO:0000256" key="1">
    <source>
        <dbReference type="SAM" id="MobiDB-lite"/>
    </source>
</evidence>
<proteinExistence type="predicted"/>
<evidence type="ECO:0000313" key="3">
    <source>
        <dbReference type="Proteomes" id="UP000324222"/>
    </source>
</evidence>
<evidence type="ECO:0000313" key="2">
    <source>
        <dbReference type="EMBL" id="MPC97153.1"/>
    </source>
</evidence>
<feature type="region of interest" description="Disordered" evidence="1">
    <location>
        <begin position="36"/>
        <end position="82"/>
    </location>
</feature>
<dbReference type="AlphaFoldDB" id="A0A5B7JRS4"/>
<organism evidence="2 3">
    <name type="scientific">Portunus trituberculatus</name>
    <name type="common">Swimming crab</name>
    <name type="synonym">Neptunus trituberculatus</name>
    <dbReference type="NCBI Taxonomy" id="210409"/>
    <lineage>
        <taxon>Eukaryota</taxon>
        <taxon>Metazoa</taxon>
        <taxon>Ecdysozoa</taxon>
        <taxon>Arthropoda</taxon>
        <taxon>Crustacea</taxon>
        <taxon>Multicrustacea</taxon>
        <taxon>Malacostraca</taxon>
        <taxon>Eumalacostraca</taxon>
        <taxon>Eucarida</taxon>
        <taxon>Decapoda</taxon>
        <taxon>Pleocyemata</taxon>
        <taxon>Brachyura</taxon>
        <taxon>Eubrachyura</taxon>
        <taxon>Portunoidea</taxon>
        <taxon>Portunidae</taxon>
        <taxon>Portuninae</taxon>
        <taxon>Portunus</taxon>
    </lineage>
</organism>
<sequence>MPTKLIFVSSAFSPRGKGRWRHDEAVEIILRRRGNKMDQGNVKGEARGQTVKVIPSKKRKKEGREDTKQRSRRVYGLAREER</sequence>
<dbReference type="EMBL" id="VSRR010108814">
    <property type="protein sequence ID" value="MPC97153.1"/>
    <property type="molecule type" value="Genomic_DNA"/>
</dbReference>
<comment type="caution">
    <text evidence="2">The sequence shown here is derived from an EMBL/GenBank/DDBJ whole genome shotgun (WGS) entry which is preliminary data.</text>
</comment>
<reference evidence="2 3" key="1">
    <citation type="submission" date="2019-05" db="EMBL/GenBank/DDBJ databases">
        <title>Another draft genome of Portunus trituberculatus and its Hox gene families provides insights of decapod evolution.</title>
        <authorList>
            <person name="Jeong J.-H."/>
            <person name="Song I."/>
            <person name="Kim S."/>
            <person name="Choi T."/>
            <person name="Kim D."/>
            <person name="Ryu S."/>
            <person name="Kim W."/>
        </authorList>
    </citation>
    <scope>NUCLEOTIDE SEQUENCE [LARGE SCALE GENOMIC DNA]</scope>
    <source>
        <tissue evidence="2">Muscle</tissue>
    </source>
</reference>
<accession>A0A5B7JRS4</accession>
<name>A0A5B7JRS4_PORTR</name>